<sequence>MSRMTITGPAEPGFDTILTAQALEFVAALHEEFAPELRALVAGRSGLAGALDRSELGQAVDAVRTAAEAPRPSSVTAPPLGAEAACAADSAAEVWLADLEDGMSPRWDNIITAQLNIASAVRGHNSFIDPRGGRRLHAKATKPRRLAIRPRAMHASEEHLRWIADDGTESAASAALTDFGLFFFHSAGRLELQGRRPEVVLAKLAGAQDARWWHRVFAFAQEYRGFEDGTISATVQLDSPAAALAIDEIGLALGEHWAGASAAPLEFATALLAAVHDTAAVVAPTWSDADCAGDFLTQLVAHVSAPQAPAAPLSEHSLRTALRLGIDHLERWLRGRPTSRGSETSTAVAELSRTQLWAAFSRRAELADGRSCTPEVFARMLAEELATTLRDSADFYDDAAELFAAAVLADHFEPGLFERAYEAHLIDRRARAALSRRAAA</sequence>
<evidence type="ECO:0000256" key="3">
    <source>
        <dbReference type="ARBA" id="ARBA00022435"/>
    </source>
</evidence>
<comment type="caution">
    <text evidence="10">The sequence shown here is derived from an EMBL/GenBank/DDBJ whole genome shotgun (WGS) entry which is preliminary data.</text>
</comment>
<evidence type="ECO:0000256" key="5">
    <source>
        <dbReference type="ARBA" id="ARBA00022679"/>
    </source>
</evidence>
<dbReference type="SUPFAM" id="SSF51645">
    <property type="entry name" value="Malate synthase G"/>
    <property type="match status" value="1"/>
</dbReference>
<evidence type="ECO:0000313" key="11">
    <source>
        <dbReference type="Proteomes" id="UP000469215"/>
    </source>
</evidence>
<evidence type="ECO:0000256" key="2">
    <source>
        <dbReference type="ARBA" id="ARBA00012636"/>
    </source>
</evidence>
<keyword evidence="11" id="KW-1185">Reference proteome</keyword>
<keyword evidence="5" id="KW-0808">Transferase</keyword>
<dbReference type="Pfam" id="PF20659">
    <property type="entry name" value="MS_C"/>
    <property type="match status" value="1"/>
</dbReference>
<dbReference type="EC" id="2.3.3.9" evidence="2"/>
<keyword evidence="3" id="KW-0329">Glyoxylate bypass</keyword>
<organism evidence="10 11">
    <name type="scientific">Brevibacterium rongguiense</name>
    <dbReference type="NCBI Taxonomy" id="2695267"/>
    <lineage>
        <taxon>Bacteria</taxon>
        <taxon>Bacillati</taxon>
        <taxon>Actinomycetota</taxon>
        <taxon>Actinomycetes</taxon>
        <taxon>Micrococcales</taxon>
        <taxon>Brevibacteriaceae</taxon>
        <taxon>Brevibacterium</taxon>
    </lineage>
</organism>
<dbReference type="GO" id="GO:0006099">
    <property type="term" value="P:tricarboxylic acid cycle"/>
    <property type="evidence" value="ECO:0007669"/>
    <property type="project" value="UniProtKB-KW"/>
</dbReference>
<feature type="domain" description="Malate synthase C-terminal" evidence="9">
    <location>
        <begin position="315"/>
        <end position="421"/>
    </location>
</feature>
<dbReference type="InterPro" id="IPR011076">
    <property type="entry name" value="Malate_synth_sf"/>
</dbReference>
<dbReference type="GO" id="GO:0006097">
    <property type="term" value="P:glyoxylate cycle"/>
    <property type="evidence" value="ECO:0007669"/>
    <property type="project" value="UniProtKB-KW"/>
</dbReference>
<protein>
    <recommendedName>
        <fullName evidence="2">malate synthase</fullName>
        <ecNumber evidence="2">2.3.3.9</ecNumber>
    </recommendedName>
</protein>
<reference evidence="10 11" key="1">
    <citation type="submission" date="2020-01" db="EMBL/GenBank/DDBJ databases">
        <authorList>
            <person name="Deng T."/>
        </authorList>
    </citation>
    <scope>NUCLEOTIDE SEQUENCE [LARGE SCALE GENOMIC DNA]</scope>
    <source>
        <strain evidence="10 11">5221</strain>
    </source>
</reference>
<dbReference type="GO" id="GO:0005737">
    <property type="term" value="C:cytoplasm"/>
    <property type="evidence" value="ECO:0007669"/>
    <property type="project" value="TreeGrafter"/>
</dbReference>
<evidence type="ECO:0000256" key="4">
    <source>
        <dbReference type="ARBA" id="ARBA00022532"/>
    </source>
</evidence>
<feature type="domain" description="Malate synthase TIM barrel" evidence="7">
    <location>
        <begin position="146"/>
        <end position="289"/>
    </location>
</feature>
<gene>
    <name evidence="10" type="ORF">GSY69_09225</name>
</gene>
<dbReference type="EMBL" id="WWEQ01000037">
    <property type="protein sequence ID" value="MYM20143.1"/>
    <property type="molecule type" value="Genomic_DNA"/>
</dbReference>
<dbReference type="RefSeq" id="WP_160953565.1">
    <property type="nucleotide sequence ID" value="NZ_WWEQ01000037.1"/>
</dbReference>
<dbReference type="GO" id="GO:0004474">
    <property type="term" value="F:malate synthase activity"/>
    <property type="evidence" value="ECO:0007669"/>
    <property type="project" value="UniProtKB-EC"/>
</dbReference>
<dbReference type="PANTHER" id="PTHR42902">
    <property type="entry name" value="MALATE SYNTHASE"/>
    <property type="match status" value="1"/>
</dbReference>
<dbReference type="Pfam" id="PF20656">
    <property type="entry name" value="MS_N"/>
    <property type="match status" value="1"/>
</dbReference>
<dbReference type="Gene3D" id="3.20.20.360">
    <property type="entry name" value="Malate synthase, domain 3"/>
    <property type="match status" value="1"/>
</dbReference>
<dbReference type="InterPro" id="IPR001465">
    <property type="entry name" value="Malate_synthase_TIM"/>
</dbReference>
<evidence type="ECO:0000259" key="8">
    <source>
        <dbReference type="Pfam" id="PF20656"/>
    </source>
</evidence>
<comment type="catalytic activity">
    <reaction evidence="6">
        <text>glyoxylate + acetyl-CoA + H2O = (S)-malate + CoA + H(+)</text>
        <dbReference type="Rhea" id="RHEA:18181"/>
        <dbReference type="ChEBI" id="CHEBI:15377"/>
        <dbReference type="ChEBI" id="CHEBI:15378"/>
        <dbReference type="ChEBI" id="CHEBI:15589"/>
        <dbReference type="ChEBI" id="CHEBI:36655"/>
        <dbReference type="ChEBI" id="CHEBI:57287"/>
        <dbReference type="ChEBI" id="CHEBI:57288"/>
        <dbReference type="EC" id="2.3.3.9"/>
    </reaction>
</comment>
<name>A0A6N9H849_9MICO</name>
<evidence type="ECO:0000259" key="9">
    <source>
        <dbReference type="Pfam" id="PF20659"/>
    </source>
</evidence>
<dbReference type="InterPro" id="IPR006252">
    <property type="entry name" value="Malate_synthA"/>
</dbReference>
<dbReference type="AlphaFoldDB" id="A0A6N9H849"/>
<dbReference type="InterPro" id="IPR044856">
    <property type="entry name" value="Malate_synth_C_sf"/>
</dbReference>
<evidence type="ECO:0000256" key="1">
    <source>
        <dbReference type="ARBA" id="ARBA00006394"/>
    </source>
</evidence>
<proteinExistence type="inferred from homology"/>
<dbReference type="Proteomes" id="UP000469215">
    <property type="component" value="Unassembled WGS sequence"/>
</dbReference>
<dbReference type="InterPro" id="IPR048356">
    <property type="entry name" value="MS_N"/>
</dbReference>
<dbReference type="Pfam" id="PF01274">
    <property type="entry name" value="MS_TIM-barrel"/>
    <property type="match status" value="1"/>
</dbReference>
<comment type="similarity">
    <text evidence="1">Belongs to the malate synthase family.</text>
</comment>
<dbReference type="Gene3D" id="1.20.1220.12">
    <property type="entry name" value="Malate synthase, domain III"/>
    <property type="match status" value="1"/>
</dbReference>
<feature type="domain" description="Malate synthase N-terminal" evidence="8">
    <location>
        <begin position="4"/>
        <end position="54"/>
    </location>
</feature>
<evidence type="ECO:0000259" key="7">
    <source>
        <dbReference type="Pfam" id="PF01274"/>
    </source>
</evidence>
<accession>A0A6N9H849</accession>
<dbReference type="InterPro" id="IPR048355">
    <property type="entry name" value="MS_C"/>
</dbReference>
<dbReference type="PANTHER" id="PTHR42902:SF1">
    <property type="entry name" value="MALATE SYNTHASE 1-RELATED"/>
    <property type="match status" value="1"/>
</dbReference>
<keyword evidence="4" id="KW-0816">Tricarboxylic acid cycle</keyword>
<evidence type="ECO:0000313" key="10">
    <source>
        <dbReference type="EMBL" id="MYM20143.1"/>
    </source>
</evidence>
<evidence type="ECO:0000256" key="6">
    <source>
        <dbReference type="ARBA" id="ARBA00047918"/>
    </source>
</evidence>
<dbReference type="InterPro" id="IPR046363">
    <property type="entry name" value="MS_N_TIM-barrel_dom"/>
</dbReference>